<dbReference type="EMBL" id="CAMXCT010000672">
    <property type="protein sequence ID" value="CAI3981957.1"/>
    <property type="molecule type" value="Genomic_DNA"/>
</dbReference>
<dbReference type="InterPro" id="IPR050742">
    <property type="entry name" value="Helicase_Restrict-Modif_Enz"/>
</dbReference>
<dbReference type="EMBL" id="CAMXCT030000672">
    <property type="protein sequence ID" value="CAL4769269.1"/>
    <property type="molecule type" value="Genomic_DNA"/>
</dbReference>
<evidence type="ECO:0000259" key="3">
    <source>
        <dbReference type="PROSITE" id="PS51194"/>
    </source>
</evidence>
<gene>
    <name evidence="4" type="ORF">C1SCF055_LOCUS9700</name>
</gene>
<feature type="region of interest" description="Disordered" evidence="1">
    <location>
        <begin position="3345"/>
        <end position="3366"/>
    </location>
</feature>
<feature type="domain" description="Helicase C-terminal" evidence="3">
    <location>
        <begin position="375"/>
        <end position="554"/>
    </location>
</feature>
<evidence type="ECO:0000256" key="1">
    <source>
        <dbReference type="SAM" id="MobiDB-lite"/>
    </source>
</evidence>
<feature type="compositionally biased region" description="Polar residues" evidence="1">
    <location>
        <begin position="2413"/>
        <end position="2425"/>
    </location>
</feature>
<name>A0A9P1BZE9_9DINO</name>
<feature type="compositionally biased region" description="Low complexity" evidence="1">
    <location>
        <begin position="3351"/>
        <end position="3360"/>
    </location>
</feature>
<dbReference type="InterPro" id="IPR027417">
    <property type="entry name" value="P-loop_NTPase"/>
</dbReference>
<feature type="compositionally biased region" description="Basic and acidic residues" evidence="1">
    <location>
        <begin position="509"/>
        <end position="525"/>
    </location>
</feature>
<feature type="domain" description="Helicase C-terminal" evidence="3">
    <location>
        <begin position="2273"/>
        <end position="2423"/>
    </location>
</feature>
<feature type="region of interest" description="Disordered" evidence="1">
    <location>
        <begin position="3201"/>
        <end position="3236"/>
    </location>
</feature>
<dbReference type="GO" id="GO:0005524">
    <property type="term" value="F:ATP binding"/>
    <property type="evidence" value="ECO:0007669"/>
    <property type="project" value="InterPro"/>
</dbReference>
<feature type="compositionally biased region" description="Polar residues" evidence="1">
    <location>
        <begin position="499"/>
        <end position="508"/>
    </location>
</feature>
<feature type="domain" description="Helicase ATP-binding" evidence="2">
    <location>
        <begin position="217"/>
        <end position="351"/>
    </location>
</feature>
<feature type="region of interest" description="Disordered" evidence="1">
    <location>
        <begin position="1428"/>
        <end position="1564"/>
    </location>
</feature>
<keyword evidence="6" id="KW-0067">ATP-binding</keyword>
<feature type="region of interest" description="Disordered" evidence="1">
    <location>
        <begin position="649"/>
        <end position="670"/>
    </location>
</feature>
<reference evidence="5" key="2">
    <citation type="submission" date="2024-04" db="EMBL/GenBank/DDBJ databases">
        <authorList>
            <person name="Chen Y."/>
            <person name="Shah S."/>
            <person name="Dougan E. K."/>
            <person name="Thang M."/>
            <person name="Chan C."/>
        </authorList>
    </citation>
    <scope>NUCLEOTIDE SEQUENCE [LARGE SCALE GENOMIC DNA]</scope>
</reference>
<dbReference type="InterPro" id="IPR014001">
    <property type="entry name" value="Helicase_ATP-bd"/>
</dbReference>
<evidence type="ECO:0000313" key="6">
    <source>
        <dbReference type="EMBL" id="CAL4769269.1"/>
    </source>
</evidence>
<dbReference type="Proteomes" id="UP001152797">
    <property type="component" value="Unassembled WGS sequence"/>
</dbReference>
<dbReference type="Pfam" id="PF00271">
    <property type="entry name" value="Helicase_C"/>
    <property type="match status" value="4"/>
</dbReference>
<dbReference type="InterPro" id="IPR005114">
    <property type="entry name" value="Helicase_assoc"/>
</dbReference>
<keyword evidence="6" id="KW-0378">Hydrolase</keyword>
<proteinExistence type="predicted"/>
<feature type="compositionally biased region" description="Basic and acidic residues" evidence="1">
    <location>
        <begin position="1539"/>
        <end position="1555"/>
    </location>
</feature>
<keyword evidence="6" id="KW-0547">Nucleotide-binding</keyword>
<dbReference type="Gene3D" id="6.10.140.530">
    <property type="match status" value="3"/>
</dbReference>
<dbReference type="OrthoDB" id="413167at2759"/>
<feature type="region of interest" description="Disordered" evidence="1">
    <location>
        <begin position="1380"/>
        <end position="1405"/>
    </location>
</feature>
<feature type="compositionally biased region" description="Basic and acidic residues" evidence="1">
    <location>
        <begin position="1510"/>
        <end position="1521"/>
    </location>
</feature>
<protein>
    <submittedName>
        <fullName evidence="6">Helicase</fullName>
    </submittedName>
</protein>
<dbReference type="SMART" id="SM00490">
    <property type="entry name" value="HELICc"/>
    <property type="match status" value="4"/>
</dbReference>
<evidence type="ECO:0000313" key="4">
    <source>
        <dbReference type="EMBL" id="CAI3981957.1"/>
    </source>
</evidence>
<dbReference type="PROSITE" id="PS51194">
    <property type="entry name" value="HELICASE_CTER"/>
    <property type="match status" value="4"/>
</dbReference>
<evidence type="ECO:0000313" key="5">
    <source>
        <dbReference type="EMBL" id="CAL1135332.1"/>
    </source>
</evidence>
<evidence type="ECO:0000259" key="2">
    <source>
        <dbReference type="PROSITE" id="PS51192"/>
    </source>
</evidence>
<feature type="domain" description="Helicase C-terminal" evidence="3">
    <location>
        <begin position="3077"/>
        <end position="3259"/>
    </location>
</feature>
<dbReference type="PROSITE" id="PS51192">
    <property type="entry name" value="HELICASE_ATP_BIND_1"/>
    <property type="match status" value="1"/>
</dbReference>
<dbReference type="GO" id="GO:0005829">
    <property type="term" value="C:cytosol"/>
    <property type="evidence" value="ECO:0007669"/>
    <property type="project" value="TreeGrafter"/>
</dbReference>
<dbReference type="Pfam" id="PF04851">
    <property type="entry name" value="ResIII"/>
    <property type="match status" value="1"/>
</dbReference>
<feature type="compositionally biased region" description="Basic and acidic residues" evidence="1">
    <location>
        <begin position="651"/>
        <end position="663"/>
    </location>
</feature>
<dbReference type="Gene3D" id="3.40.50.300">
    <property type="entry name" value="P-loop containing nucleotide triphosphate hydrolases"/>
    <property type="match status" value="8"/>
</dbReference>
<comment type="caution">
    <text evidence="4">The sequence shown here is derived from an EMBL/GenBank/DDBJ whole genome shotgun (WGS) entry which is preliminary data.</text>
</comment>
<evidence type="ECO:0000313" key="7">
    <source>
        <dbReference type="Proteomes" id="UP001152797"/>
    </source>
</evidence>
<dbReference type="InterPro" id="IPR001650">
    <property type="entry name" value="Helicase_C-like"/>
</dbReference>
<dbReference type="SUPFAM" id="SSF52540">
    <property type="entry name" value="P-loop containing nucleoside triphosphate hydrolases"/>
    <property type="match status" value="5"/>
</dbReference>
<dbReference type="PANTHER" id="PTHR47396">
    <property type="entry name" value="TYPE I RESTRICTION ENZYME ECOKI R PROTEIN"/>
    <property type="match status" value="1"/>
</dbReference>
<reference evidence="4" key="1">
    <citation type="submission" date="2022-10" db="EMBL/GenBank/DDBJ databases">
        <authorList>
            <person name="Chen Y."/>
            <person name="Dougan E. K."/>
            <person name="Chan C."/>
            <person name="Rhodes N."/>
            <person name="Thang M."/>
        </authorList>
    </citation>
    <scope>NUCLEOTIDE SEQUENCE</scope>
</reference>
<dbReference type="PANTHER" id="PTHR47396:SF1">
    <property type="entry name" value="ATP-DEPENDENT HELICASE IRC3-RELATED"/>
    <property type="match status" value="1"/>
</dbReference>
<keyword evidence="7" id="KW-1185">Reference proteome</keyword>
<feature type="domain" description="Helicase C-terminal" evidence="3">
    <location>
        <begin position="1256"/>
        <end position="1413"/>
    </location>
</feature>
<dbReference type="GO" id="GO:0003677">
    <property type="term" value="F:DNA binding"/>
    <property type="evidence" value="ECO:0007669"/>
    <property type="project" value="InterPro"/>
</dbReference>
<dbReference type="SMART" id="SM00487">
    <property type="entry name" value="DEXDc"/>
    <property type="match status" value="4"/>
</dbReference>
<feature type="region of interest" description="Disordered" evidence="1">
    <location>
        <begin position="3249"/>
        <end position="3303"/>
    </location>
</feature>
<sequence>MQRLRNLAHEALTWSHLGEKQRLVWAAALELEAVPFQELLGDSHDGRLGKSGASLDLLTLDGSHAVRCWNASVSFKEARRFLRMARWVYKAIEIALKGRAPRCTVVTSSRRLPKKVKAWLQNSDAEHWVITNRTMKRLRSGRKNCRLECGSVLNNLLSADGFSWMESWVTRRSRLSGSLSIYPRILQSTGVRLSAAAPSPVAENGMQPPLRQCQRDCLDACAKGARIIEMACGTGKTRVIQELASDVSGRVLVTVPLRALLDQFASDFRGFCKVGTGHNKKIDFNAKGFIAVTDSVHLLKKLKFHSIFVDEGHHPLPSKMPRSTELYRLSATHKDEPDFRYTMGQAIEDGVLCDYDITVPALTAHHAYVCLADLLLKQVGRFRRVLAYCNSVAEAKRFRMVLRELGLAAWHINARTHLKKRETVIDEFAGPLQKPVHVLVTVEVLGEGINIPNADTCMFVEPRNSYRSIIQAIGRVLRHHPAKTLAHIVLPAVAIPSSRSASIPQTGSRNKEIKGEEQPNAREAETLQIPNPQMHSPNLRKNGGELPPATMQVEPRRQIRQARTPQTSGIGKEQMASTPKSPAAISIAGTRAAVKRKASAVHPAPPTNGQRRDEVCSEPDWEFEAKGLERKPRHCGNEPERQVGPTALVDRQQHSKQQEELHKTGGSIGRLHGHQSIQTLEKQLQNQYLERSKASTSDPTLPDRPATVKCLLSFDQERTLVRKGDAVLSRSHQRFKLKASGDQQFSSQLERFLATLMIADHRLVGATAGHRIQVADCTLEDAGASMTEGWAAEIYSWLSAVLSREDHWETRLKEVEICKQKWEAPNSPLRVLKGGKLATLMGVSVRDARRVLAAYLPDEMTQPPVGGGDISRMPEPEQRAEVEMAGWIWQVGLLHVFSLLSQAFSFINPPRFAGRMQLRQLGAWTMGVGATPKHVAGLDDRDAAFMQRLRNLAHEALSWPHLGERQRLVWAAALELNAVPMQELLDQLWCRDEDMQVEDKTMSLTLLSLDGSHAVGCWNASVSFREVRHFLRMARWVYKAPRCTVVTSSRRLPEKVRAWLRNSNAEHCLITNRTMKRLSAGLPSPADGTGGVPPLRQCQRDCLDACAKGARVLEMACGTGKTRVIQELVTNVLITVPLRALLDQFAPDFPGFCKVGMGHNKKIDFDAKGFMAVTDSVHLLKKLKFDSIFVDEAHHPLPPKMPGSMELYRLSATHKEEPDFRYTMGQAIEDGILCDYDITVPALTAHHAYLCLGDLLLKQVGRFRRVLAYCNSVAEAKRFRMVLRELGLAAWHINGKTPSNERQAVIAEFAGLLQKPVHVLVTVEILGEGINIPSADTCMFVEPRNSYRSIIQAIGRVLRHHPAKTLAHIVLPALAIPSSRSASVSPSSFRNKREEQPNARKVDSLNCQGSELPSLQVEQQARNPHTFGTAEDEAATRRKSPAAINVAAPPATTRRQGDTFHSAFHSNGQQGEKVRSDHGNFDTSPLKRKRGNSNYAEPETRVSPSAMTHRQQDRVQQDHPQTKCGSVKNVHRHQLTQTPHEEVENQDLERHKPGTRDPTTPGRPEVFEQFGSGIEAEEPNMQKREAKMSSKLHQTFKLKASTGSPMFDQQFSSQLERFLAMLMWADHRIVGATAGHRIQVADCTLEDAGVKMEGWTAEIYTRLSVILSGDDHWEIRFRELEAFVDKHGRLPLRQCKSHYERALGAWLNSQGASFRKQRLLLQRFQKLLLASSPLIRRRAKGWQIGDSDGLFQETCNRLKEYVQLHLRMPETTGHEVGSPPWKLAKWLAHLRGGNRRLSPDKMKTLQQVHPLVKAELQKWQNAPRLHRSQWERKFGQLCWFVGATGRLPKSRGQKELEMSSYSWLRIQCRKLLIGYLPEDMAQLPFGGGETSRMPEPQLLREFNSSGIMRAVVADGGSELKPKDNEKRGKTLSASGVGRAASCPCAAESNVVIHQSAEIGQKDAAQSLDHGHESRLDDRDTAFMQRLRNLAHEALTWPHLGEKQRLVWVAALELDAVPFQELLGDSNDGRPGLAEFGWFPCCPMLERIGFLQGSEAPRCTVVTSSRRLPTKVKAWLQNSDAEHWAITNSTMKRLRLSAAAPSAVAENGMQPPLRQCQRDCLDACAKGARIVEMACGTGKTRVVKELVSNVLITVPLLALLDQFASDFPGFCKVGTGHNKKIDFDAEGFMAVTDSVHLLKKLKFDAIFVDEGHHPLPPQMPRSADLYCLSATHKDEPDFRYTMGQAVQDGVLCDYDITVPALTAHHAYLCLGDLLLNQVGRFRRVLAYCNSVAEARRFRMVLKELGLAAWHINGKTPLKKRETVIEEFARPLLKPIHVLVTVEVLGEGINIPNADTCMFVEPRSSYRSIIQAIGRVLRHHPAKTLAHIVLPAVAIPSSRSASVSPSSFGKKPIEGNSNYAEADQTTPGRPRIGNVRNEMDEEPTMQTQATVPTIRHHRFKLKASTRSSELDQLFGSQLERFLSMLMRADHRIVGATAGYRIQVADCTLADAGAKMMEGWTTEIYNRLSAILSWEDHWEIRFRELEAFVDQHGRLPLRKCEPHSERVLGTWLHNQNAALRKQRLPLHRFQKLLSASSPLIRRRVEGWQMGADGFFLRRCYELGEYVQLRHRVPDLANHRVGSSPWKLAKWLANLRAGNIRLGAGRMKMLQEVHPLVKAELQKWQNAPRLLQSKWEWKFGQLSRFVLATGRLPKSGRKSKAESGWYSWLRAQCRKILAGCQWEVERLAGCQSLKERAEVHVDSSTIMRAVVADGANELTQVRAWTTGMRAAYVLARLGADVAPSRGEAAAGVGGCAGAGSRALSGLDLLSLDGSHAVCCRNASVSFKEVRRFLRMARWVYKASRCTVVTSSRRLPKTVKTWLQNSDAEHRVITNRTITLSAAAAPSPIAENDGMQPPLRQCQRDCLDSCAKGARVIEMACGTGKTRVIHELVSNVLITVPLRALLDQFAPDFPSFCKVGTGHNKKIDFDAKGFIAVTDSVHLLKKLKFDSIFVDEAHHPLPPKMPEPTELYRFSATHKDEPEPDFRYTMGQAIEDGVLCDYDITVPALTAHHAYVCLADLLLKQAGRFRRVLAYCNSVAEAKHFRMVLKELGLAAWHINGKSPSKKRQTAISEFAGPLQKPVHVLVTVEVLGEGINIPNADTCMFVEPRNSYRSIIQAIGRVLRHHPAKTLAHIVLPAVAIPSSRSASVSPSSFGNKAIEGEEQPSTREVHSLSGQGSELPSWQVEHQEARNHTFDTAEDEVASRPKSPAAISVAAPPAADTRRPADKVPSKALRRDKVRSNSNLDFEGGRLERKHCCGNHGKSGRQFSPTAPIDLQEDMAHPEHCQKTCRSMGSSHQHQQTHTPQKELQNQNMEGFRQSTSDLTVGQGPEIQKTRAMACAKREQTFKSKPSTGSRMFDQQFSSQLERFLATLMMADHRLVGATAGHRIQVADCTLADAGASMMEGWTTEVYNRLSAIQSREDNWEARFKSLEAFVEEHGMLPLRECESHYERGLGAWLNGQCAAFREQRLPLHRFQKLLASSPLIRRRAKGWQTGDTDGLFGESCNQLREYVQLHHRLPDFASHQIGSSHWKLAKWVANLQGGNIRLDTGKMQMLQELHPLVKAKFQKCQDAPRLRLVQWERKFGQVSEFVLATGRLPTSRGDQQVERSCYTWLGVQCRRLQAGYLPDDLAQRLRNAHPLIAAYIDVSA</sequence>
<feature type="compositionally biased region" description="Polar residues" evidence="1">
    <location>
        <begin position="561"/>
        <end position="580"/>
    </location>
</feature>
<feature type="compositionally biased region" description="Basic and acidic residues" evidence="1">
    <location>
        <begin position="1391"/>
        <end position="1403"/>
    </location>
</feature>
<accession>A0A9P1BZE9</accession>
<keyword evidence="6" id="KW-0347">Helicase</keyword>
<dbReference type="InterPro" id="IPR006935">
    <property type="entry name" value="Helicase/UvrB_N"/>
</dbReference>
<dbReference type="GO" id="GO:0004386">
    <property type="term" value="F:helicase activity"/>
    <property type="evidence" value="ECO:0007669"/>
    <property type="project" value="UniProtKB-KW"/>
</dbReference>
<dbReference type="Pfam" id="PF03457">
    <property type="entry name" value="HA"/>
    <property type="match status" value="1"/>
</dbReference>
<feature type="compositionally biased region" description="Low complexity" evidence="1">
    <location>
        <begin position="3262"/>
        <end position="3276"/>
    </location>
</feature>
<dbReference type="GO" id="GO:0016787">
    <property type="term" value="F:hydrolase activity"/>
    <property type="evidence" value="ECO:0007669"/>
    <property type="project" value="InterPro"/>
</dbReference>
<feature type="region of interest" description="Disordered" evidence="1">
    <location>
        <begin position="2397"/>
        <end position="2448"/>
    </location>
</feature>
<feature type="region of interest" description="Disordered" evidence="1">
    <location>
        <begin position="499"/>
        <end position="582"/>
    </location>
</feature>
<dbReference type="EMBL" id="CAMXCT020000672">
    <property type="protein sequence ID" value="CAL1135332.1"/>
    <property type="molecule type" value="Genomic_DNA"/>
</dbReference>
<organism evidence="4">
    <name type="scientific">Cladocopium goreaui</name>
    <dbReference type="NCBI Taxonomy" id="2562237"/>
    <lineage>
        <taxon>Eukaryota</taxon>
        <taxon>Sar</taxon>
        <taxon>Alveolata</taxon>
        <taxon>Dinophyceae</taxon>
        <taxon>Suessiales</taxon>
        <taxon>Symbiodiniaceae</taxon>
        <taxon>Cladocopium</taxon>
    </lineage>
</organism>
<feature type="compositionally biased region" description="Basic and acidic residues" evidence="1">
    <location>
        <begin position="3277"/>
        <end position="3296"/>
    </location>
</feature>